<dbReference type="SUPFAM" id="SSF54814">
    <property type="entry name" value="Prokaryotic type KH domain (KH-domain type II)"/>
    <property type="match status" value="1"/>
</dbReference>
<feature type="domain" description="KH type-2" evidence="5">
    <location>
        <begin position="198"/>
        <end position="282"/>
    </location>
</feature>
<evidence type="ECO:0000259" key="5">
    <source>
        <dbReference type="PROSITE" id="PS50823"/>
    </source>
</evidence>
<comment type="similarity">
    <text evidence="1">Belongs to the TRAFAC class TrmE-Era-EngA-EngB-Septin-like GTPase superfamily. Era GTPase family.</text>
</comment>
<dbReference type="InterPro" id="IPR009019">
    <property type="entry name" value="KH_sf_prok-type"/>
</dbReference>
<evidence type="ECO:0000259" key="6">
    <source>
        <dbReference type="PROSITE" id="PS51713"/>
    </source>
</evidence>
<dbReference type="GO" id="GO:0043024">
    <property type="term" value="F:ribosomal small subunit binding"/>
    <property type="evidence" value="ECO:0007669"/>
    <property type="project" value="TreeGrafter"/>
</dbReference>
<dbReference type="InterPro" id="IPR005225">
    <property type="entry name" value="Small_GTP-bd"/>
</dbReference>
<evidence type="ECO:0000256" key="1">
    <source>
        <dbReference type="ARBA" id="ARBA00007921"/>
    </source>
</evidence>
<feature type="domain" description="Era-type G" evidence="6">
    <location>
        <begin position="8"/>
        <end position="175"/>
    </location>
</feature>
<evidence type="ECO:0000256" key="3">
    <source>
        <dbReference type="ARBA" id="ARBA00022884"/>
    </source>
</evidence>
<accession>A0A3B1A1B5</accession>
<dbReference type="PRINTS" id="PR00326">
    <property type="entry name" value="GTP1OBG"/>
</dbReference>
<dbReference type="InterPro" id="IPR027417">
    <property type="entry name" value="P-loop_NTPase"/>
</dbReference>
<dbReference type="AlphaFoldDB" id="A0A3B1A1B5"/>
<dbReference type="Pfam" id="PF01926">
    <property type="entry name" value="MMR_HSR1"/>
    <property type="match status" value="1"/>
</dbReference>
<keyword evidence="3" id="KW-0694">RNA-binding</keyword>
<organism evidence="7">
    <name type="scientific">hydrothermal vent metagenome</name>
    <dbReference type="NCBI Taxonomy" id="652676"/>
    <lineage>
        <taxon>unclassified sequences</taxon>
        <taxon>metagenomes</taxon>
        <taxon>ecological metagenomes</taxon>
    </lineage>
</organism>
<dbReference type="CDD" id="cd22534">
    <property type="entry name" value="KH-II_Era"/>
    <property type="match status" value="1"/>
</dbReference>
<dbReference type="Gene3D" id="3.30.300.20">
    <property type="match status" value="1"/>
</dbReference>
<dbReference type="NCBIfam" id="NF000908">
    <property type="entry name" value="PRK00089.1"/>
    <property type="match status" value="1"/>
</dbReference>
<dbReference type="SUPFAM" id="SSF52540">
    <property type="entry name" value="P-loop containing nucleoside triphosphate hydrolases"/>
    <property type="match status" value="1"/>
</dbReference>
<dbReference type="InterPro" id="IPR030388">
    <property type="entry name" value="G_ERA_dom"/>
</dbReference>
<dbReference type="InterPro" id="IPR006073">
    <property type="entry name" value="GTP-bd"/>
</dbReference>
<sequence>MKTDNLYRCGYVALIGRPNVGKSTLMNHILRQKISITSRKPQTTRHRILGVKTTNTEQVIYVDTPGIHVSDRAMNRYMNKSASSILHDVDLILFLLDADKWTEEDDNVLVTLKNSTVPVIVLLNKIDKIQNKESILPLIDSLSKKMDYKEIIPISATKGINVKALQKSISQYLKVSEPYFPEDQITDKSERFMSAEIVREKLMRELGQELPYDITVEIEKYEVKEKITKIAALIWVSRNSQKPIVIGKNGVRLKSIGQKARIDIQKLIGSKVFLELWVKVKEGWADDDRALKSLGYVDD</sequence>
<dbReference type="PROSITE" id="PS51713">
    <property type="entry name" value="G_ERA"/>
    <property type="match status" value="1"/>
</dbReference>
<dbReference type="GO" id="GO:0000028">
    <property type="term" value="P:ribosomal small subunit assembly"/>
    <property type="evidence" value="ECO:0007669"/>
    <property type="project" value="TreeGrafter"/>
</dbReference>
<evidence type="ECO:0000313" key="7">
    <source>
        <dbReference type="EMBL" id="VAW93542.1"/>
    </source>
</evidence>
<protein>
    <submittedName>
        <fullName evidence="7">GTP-binding protein Era</fullName>
    </submittedName>
</protein>
<dbReference type="GO" id="GO:0005829">
    <property type="term" value="C:cytosol"/>
    <property type="evidence" value="ECO:0007669"/>
    <property type="project" value="TreeGrafter"/>
</dbReference>
<keyword evidence="2" id="KW-0547">Nucleotide-binding</keyword>
<dbReference type="InterPro" id="IPR004044">
    <property type="entry name" value="KH_dom_type_2"/>
</dbReference>
<dbReference type="FunFam" id="3.40.50.300:FF:000094">
    <property type="entry name" value="GTPase Era"/>
    <property type="match status" value="1"/>
</dbReference>
<gene>
    <name evidence="7" type="ORF">MNBD_GAMMA22-771</name>
</gene>
<dbReference type="InterPro" id="IPR015946">
    <property type="entry name" value="KH_dom-like_a/b"/>
</dbReference>
<evidence type="ECO:0000256" key="2">
    <source>
        <dbReference type="ARBA" id="ARBA00022741"/>
    </source>
</evidence>
<dbReference type="PROSITE" id="PS50823">
    <property type="entry name" value="KH_TYPE_2"/>
    <property type="match status" value="1"/>
</dbReference>
<dbReference type="PANTHER" id="PTHR42698">
    <property type="entry name" value="GTPASE ERA"/>
    <property type="match status" value="1"/>
</dbReference>
<dbReference type="CDD" id="cd04163">
    <property type="entry name" value="Era"/>
    <property type="match status" value="1"/>
</dbReference>
<dbReference type="FunFam" id="3.30.300.20:FF:000003">
    <property type="entry name" value="GTPase Era"/>
    <property type="match status" value="1"/>
</dbReference>
<dbReference type="NCBIfam" id="TIGR00436">
    <property type="entry name" value="era"/>
    <property type="match status" value="1"/>
</dbReference>
<dbReference type="NCBIfam" id="TIGR00231">
    <property type="entry name" value="small_GTP"/>
    <property type="match status" value="1"/>
</dbReference>
<dbReference type="GO" id="GO:0019843">
    <property type="term" value="F:rRNA binding"/>
    <property type="evidence" value="ECO:0007669"/>
    <property type="project" value="TreeGrafter"/>
</dbReference>
<dbReference type="EMBL" id="UOFS01000013">
    <property type="protein sequence ID" value="VAW93542.1"/>
    <property type="molecule type" value="Genomic_DNA"/>
</dbReference>
<evidence type="ECO:0000256" key="4">
    <source>
        <dbReference type="ARBA" id="ARBA00023134"/>
    </source>
</evidence>
<dbReference type="Gene3D" id="3.40.50.300">
    <property type="entry name" value="P-loop containing nucleotide triphosphate hydrolases"/>
    <property type="match status" value="1"/>
</dbReference>
<dbReference type="PANTHER" id="PTHR42698:SF1">
    <property type="entry name" value="GTPASE ERA, MITOCHONDRIAL"/>
    <property type="match status" value="1"/>
</dbReference>
<dbReference type="Pfam" id="PF07650">
    <property type="entry name" value="KH_2"/>
    <property type="match status" value="1"/>
</dbReference>
<proteinExistence type="inferred from homology"/>
<name>A0A3B1A1B5_9ZZZZ</name>
<reference evidence="7" key="1">
    <citation type="submission" date="2018-06" db="EMBL/GenBank/DDBJ databases">
        <authorList>
            <person name="Zhirakovskaya E."/>
        </authorList>
    </citation>
    <scope>NUCLEOTIDE SEQUENCE</scope>
</reference>
<dbReference type="GO" id="GO:0005525">
    <property type="term" value="F:GTP binding"/>
    <property type="evidence" value="ECO:0007669"/>
    <property type="project" value="UniProtKB-KW"/>
</dbReference>
<keyword evidence="4" id="KW-0342">GTP-binding</keyword>
<dbReference type="HAMAP" id="MF_00367">
    <property type="entry name" value="GTPase_Era"/>
    <property type="match status" value="1"/>
</dbReference>
<dbReference type="InterPro" id="IPR005662">
    <property type="entry name" value="GTPase_Era-like"/>
</dbReference>